<gene>
    <name evidence="1" type="ORF">BST26_10565</name>
</gene>
<proteinExistence type="predicted"/>
<dbReference type="Proteomes" id="UP000192801">
    <property type="component" value="Unassembled WGS sequence"/>
</dbReference>
<organism evidence="1 2">
    <name type="scientific">Mycolicibacterium insubricum</name>
    <dbReference type="NCBI Taxonomy" id="444597"/>
    <lineage>
        <taxon>Bacteria</taxon>
        <taxon>Bacillati</taxon>
        <taxon>Actinomycetota</taxon>
        <taxon>Actinomycetes</taxon>
        <taxon>Mycobacteriales</taxon>
        <taxon>Mycobacteriaceae</taxon>
        <taxon>Mycolicibacterium</taxon>
    </lineage>
</organism>
<evidence type="ECO:0008006" key="3">
    <source>
        <dbReference type="Google" id="ProtNLM"/>
    </source>
</evidence>
<dbReference type="AlphaFoldDB" id="A0A1X0DE13"/>
<evidence type="ECO:0000313" key="2">
    <source>
        <dbReference type="Proteomes" id="UP000192801"/>
    </source>
</evidence>
<reference evidence="1 2" key="1">
    <citation type="submission" date="2016-12" db="EMBL/GenBank/DDBJ databases">
        <title>The new phylogeny of genus Mycobacterium.</title>
        <authorList>
            <person name="Tortoli E."/>
            <person name="Trovato A."/>
            <person name="Cirillo D.M."/>
        </authorList>
    </citation>
    <scope>NUCLEOTIDE SEQUENCE [LARGE SCALE GENOMIC DNA]</scope>
    <source>
        <strain evidence="1 2">DSM 45130</strain>
    </source>
</reference>
<name>A0A1X0DE13_9MYCO</name>
<keyword evidence="2" id="KW-1185">Reference proteome</keyword>
<accession>A0A1X0DE13</accession>
<protein>
    <recommendedName>
        <fullName evidence="3">DUF5642 domain-containing protein</fullName>
    </recommendedName>
</protein>
<comment type="caution">
    <text evidence="1">The sequence shown here is derived from an EMBL/GenBank/DDBJ whole genome shotgun (WGS) entry which is preliminary data.</text>
</comment>
<sequence>MTVAAVVAALVASGATTRVVDGTATWPGERLQKALLTKADFPAGVGFNRLHDTPDAAGGAANAPSMLTRPEGCSNGLTNVIAASGERGPGSAEKYEVIYDGARIMMTVLSWHLDLAALEATASRCEHFVVLFDAADAGIPMTTTALPHSHPQELMYKQTMALGSDAADVYMGFANIGSLSLFGVVFPTPNPNVNVKAELPQTFLTVFAKQSERLRAV</sequence>
<evidence type="ECO:0000313" key="1">
    <source>
        <dbReference type="EMBL" id="ORA70626.1"/>
    </source>
</evidence>
<dbReference type="STRING" id="444597.BST26_10565"/>
<dbReference type="EMBL" id="MVHS01000020">
    <property type="protein sequence ID" value="ORA70626.1"/>
    <property type="molecule type" value="Genomic_DNA"/>
</dbReference>